<evidence type="ECO:0008006" key="4">
    <source>
        <dbReference type="Google" id="ProtNLM"/>
    </source>
</evidence>
<sequence>MRRPTLTLAALPLSVLMLASCAQPPEEPAEGEEVALGSGPVQNQLNIATGGSTGVYFPIGGALGTIIEENIDGQAGTAETTGASVENIRLLGGGEAHMGIVQGDAADQAFTGTADFEGAPVETYSLAVLYPNVFHAVTLQSTAESEGLECFSDVVGTRYSVGAVGSGNEATTNQVFQSLEIAQDEIEMSQLGYAETAAALSNGQLEAGSWVVGQGHAGITELATTEDIAIIDMCDDERSAIVNGYGGYTEHTIPGGTYPDVDEDVETIAVWNALVVSGEFNEDQAYEITSAMYEHIDQIVSVYGPGEEYLVPETIENSPVPVHPGAIRYYEEQGIEIPEDLRP</sequence>
<evidence type="ECO:0000256" key="1">
    <source>
        <dbReference type="SAM" id="SignalP"/>
    </source>
</evidence>
<dbReference type="InterPro" id="IPR011852">
    <property type="entry name" value="TRAP_TAXI"/>
</dbReference>
<evidence type="ECO:0000313" key="3">
    <source>
        <dbReference type="Proteomes" id="UP000572051"/>
    </source>
</evidence>
<dbReference type="NCBIfam" id="TIGR02122">
    <property type="entry name" value="TRAP_TAXI"/>
    <property type="match status" value="1"/>
</dbReference>
<dbReference type="Gene3D" id="3.40.190.10">
    <property type="entry name" value="Periplasmic binding protein-like II"/>
    <property type="match status" value="2"/>
</dbReference>
<gene>
    <name evidence="2" type="ORF">HNR10_004093</name>
</gene>
<keyword evidence="3" id="KW-1185">Reference proteome</keyword>
<protein>
    <recommendedName>
        <fullName evidence="4">TAXI family TRAP transporter solute-binding subunit</fullName>
    </recommendedName>
</protein>
<dbReference type="AlphaFoldDB" id="A0A7Z0JBU3"/>
<dbReference type="CDD" id="cd13520">
    <property type="entry name" value="PBP2_TAXI_TRAP"/>
    <property type="match status" value="1"/>
</dbReference>
<dbReference type="RefSeq" id="WP_179825972.1">
    <property type="nucleotide sequence ID" value="NZ_JACCFS010000001.1"/>
</dbReference>
<dbReference type="PANTHER" id="PTHR42941:SF1">
    <property type="entry name" value="SLL1037 PROTEIN"/>
    <property type="match status" value="1"/>
</dbReference>
<feature type="chain" id="PRO_5039459027" description="TAXI family TRAP transporter solute-binding subunit" evidence="1">
    <location>
        <begin position="23"/>
        <end position="343"/>
    </location>
</feature>
<accession>A0A7Z0JBU3</accession>
<comment type="caution">
    <text evidence="2">The sequence shown here is derived from an EMBL/GenBank/DDBJ whole genome shotgun (WGS) entry which is preliminary data.</text>
</comment>
<dbReference type="PANTHER" id="PTHR42941">
    <property type="entry name" value="SLL1037 PROTEIN"/>
    <property type="match status" value="1"/>
</dbReference>
<feature type="signal peptide" evidence="1">
    <location>
        <begin position="1"/>
        <end position="22"/>
    </location>
</feature>
<dbReference type="PROSITE" id="PS51257">
    <property type="entry name" value="PROKAR_LIPOPROTEIN"/>
    <property type="match status" value="1"/>
</dbReference>
<dbReference type="Pfam" id="PF16868">
    <property type="entry name" value="NMT1_3"/>
    <property type="match status" value="1"/>
</dbReference>
<dbReference type="EMBL" id="JACCFS010000001">
    <property type="protein sequence ID" value="NYJ36212.1"/>
    <property type="molecule type" value="Genomic_DNA"/>
</dbReference>
<keyword evidence="1" id="KW-0732">Signal</keyword>
<dbReference type="Proteomes" id="UP000572051">
    <property type="component" value="Unassembled WGS sequence"/>
</dbReference>
<dbReference type="SUPFAM" id="SSF53850">
    <property type="entry name" value="Periplasmic binding protein-like II"/>
    <property type="match status" value="1"/>
</dbReference>
<proteinExistence type="predicted"/>
<name>A0A7Z0JBU3_9ACTN</name>
<evidence type="ECO:0000313" key="2">
    <source>
        <dbReference type="EMBL" id="NYJ36212.1"/>
    </source>
</evidence>
<organism evidence="2 3">
    <name type="scientific">Nocardiopsis aegyptia</name>
    <dbReference type="NCBI Taxonomy" id="220378"/>
    <lineage>
        <taxon>Bacteria</taxon>
        <taxon>Bacillati</taxon>
        <taxon>Actinomycetota</taxon>
        <taxon>Actinomycetes</taxon>
        <taxon>Streptosporangiales</taxon>
        <taxon>Nocardiopsidaceae</taxon>
        <taxon>Nocardiopsis</taxon>
    </lineage>
</organism>
<reference evidence="2 3" key="1">
    <citation type="submission" date="2020-07" db="EMBL/GenBank/DDBJ databases">
        <title>Sequencing the genomes of 1000 actinobacteria strains.</title>
        <authorList>
            <person name="Klenk H.-P."/>
        </authorList>
    </citation>
    <scope>NUCLEOTIDE SEQUENCE [LARGE SCALE GENOMIC DNA]</scope>
    <source>
        <strain evidence="2 3">DSM 44442</strain>
    </source>
</reference>